<dbReference type="RefSeq" id="WP_248478719.1">
    <property type="nucleotide sequence ID" value="NZ_JALPRF010000003.1"/>
</dbReference>
<gene>
    <name evidence="3" type="ORF">M0L20_20015</name>
</gene>
<evidence type="ECO:0000256" key="2">
    <source>
        <dbReference type="SAM" id="SignalP"/>
    </source>
</evidence>
<accession>A0ABT0HPS1</accession>
<dbReference type="Proteomes" id="UP001202180">
    <property type="component" value="Unassembled WGS sequence"/>
</dbReference>
<evidence type="ECO:0000256" key="1">
    <source>
        <dbReference type="SAM" id="MobiDB-lite"/>
    </source>
</evidence>
<feature type="compositionally biased region" description="Basic and acidic residues" evidence="1">
    <location>
        <begin position="152"/>
        <end position="163"/>
    </location>
</feature>
<comment type="caution">
    <text evidence="3">The sequence shown here is derived from an EMBL/GenBank/DDBJ whole genome shotgun (WGS) entry which is preliminary data.</text>
</comment>
<keyword evidence="4" id="KW-1185">Reference proteome</keyword>
<sequence>MKLKSLILAFPVLCFACGNSDSDNANNAAGTGSPYLAKQVVGVTTLSVDANYQKPCNILDEEYMRGAFNIGESSEIEVLDHQNGCEFEWSGNKIALSFGGTKPFESMYVAEYTFDKLYQGKKGHESEEEKPALTGPDPEGTGSEMPADEQDATAKSDSSKEVQGDSTLGALPLTKPAVSKGRFVAVQGVGDKAVWDPKEGALHVLYNNHIINVTVETKEKQEVWKEHAQNLAEVLIEKIVGNEYQRRL</sequence>
<evidence type="ECO:0000313" key="3">
    <source>
        <dbReference type="EMBL" id="MCK8494162.1"/>
    </source>
</evidence>
<evidence type="ECO:0008006" key="5">
    <source>
        <dbReference type="Google" id="ProtNLM"/>
    </source>
</evidence>
<name>A0ABT0HPS1_9BACT</name>
<feature type="region of interest" description="Disordered" evidence="1">
    <location>
        <begin position="120"/>
        <end position="168"/>
    </location>
</feature>
<feature type="signal peptide" evidence="2">
    <location>
        <begin position="1"/>
        <end position="16"/>
    </location>
</feature>
<feature type="compositionally biased region" description="Basic and acidic residues" evidence="1">
    <location>
        <begin position="122"/>
        <end position="131"/>
    </location>
</feature>
<evidence type="ECO:0000313" key="4">
    <source>
        <dbReference type="Proteomes" id="UP001202180"/>
    </source>
</evidence>
<proteinExistence type="predicted"/>
<organism evidence="3 4">
    <name type="scientific">Spirosoma liriopis</name>
    <dbReference type="NCBI Taxonomy" id="2937440"/>
    <lineage>
        <taxon>Bacteria</taxon>
        <taxon>Pseudomonadati</taxon>
        <taxon>Bacteroidota</taxon>
        <taxon>Cytophagia</taxon>
        <taxon>Cytophagales</taxon>
        <taxon>Cytophagaceae</taxon>
        <taxon>Spirosoma</taxon>
    </lineage>
</organism>
<dbReference type="EMBL" id="JALPRF010000003">
    <property type="protein sequence ID" value="MCK8494162.1"/>
    <property type="molecule type" value="Genomic_DNA"/>
</dbReference>
<feature type="chain" id="PRO_5045995198" description="Lipoprotein" evidence="2">
    <location>
        <begin position="17"/>
        <end position="248"/>
    </location>
</feature>
<keyword evidence="2" id="KW-0732">Signal</keyword>
<reference evidence="3 4" key="1">
    <citation type="submission" date="2022-04" db="EMBL/GenBank/DDBJ databases">
        <title>Spirosoma sp. strain RP8 genome sequencing and assembly.</title>
        <authorList>
            <person name="Jung Y."/>
        </authorList>
    </citation>
    <scope>NUCLEOTIDE SEQUENCE [LARGE SCALE GENOMIC DNA]</scope>
    <source>
        <strain evidence="3 4">RP8</strain>
    </source>
</reference>
<protein>
    <recommendedName>
        <fullName evidence="5">Lipoprotein</fullName>
    </recommendedName>
</protein>